<keyword evidence="3" id="KW-1185">Reference proteome</keyword>
<evidence type="ECO:0000313" key="2">
    <source>
        <dbReference type="EMBL" id="KAK2178340.1"/>
    </source>
</evidence>
<dbReference type="Gene3D" id="3.60.10.10">
    <property type="entry name" value="Endonuclease/exonuclease/phosphatase"/>
    <property type="match status" value="1"/>
</dbReference>
<dbReference type="Pfam" id="PF14529">
    <property type="entry name" value="Exo_endo_phos_2"/>
    <property type="match status" value="1"/>
</dbReference>
<organism evidence="2 3">
    <name type="scientific">Ridgeia piscesae</name>
    <name type="common">Tubeworm</name>
    <dbReference type="NCBI Taxonomy" id="27915"/>
    <lineage>
        <taxon>Eukaryota</taxon>
        <taxon>Metazoa</taxon>
        <taxon>Spiralia</taxon>
        <taxon>Lophotrochozoa</taxon>
        <taxon>Annelida</taxon>
        <taxon>Polychaeta</taxon>
        <taxon>Sedentaria</taxon>
        <taxon>Canalipalpata</taxon>
        <taxon>Sabellida</taxon>
        <taxon>Siboglinidae</taxon>
        <taxon>Ridgeia</taxon>
    </lineage>
</organism>
<comment type="caution">
    <text evidence="2">The sequence shown here is derived from an EMBL/GenBank/DDBJ whole genome shotgun (WGS) entry which is preliminary data.</text>
</comment>
<dbReference type="PANTHER" id="PTHR33395">
    <property type="entry name" value="TRANSCRIPTASE, PUTATIVE-RELATED-RELATED"/>
    <property type="match status" value="1"/>
</dbReference>
<dbReference type="SUPFAM" id="SSF56219">
    <property type="entry name" value="DNase I-like"/>
    <property type="match status" value="1"/>
</dbReference>
<dbReference type="InterPro" id="IPR036691">
    <property type="entry name" value="Endo/exonu/phosph_ase_sf"/>
</dbReference>
<feature type="domain" description="Endonuclease/exonuclease/phosphatase" evidence="1">
    <location>
        <begin position="6"/>
        <end position="90"/>
    </location>
</feature>
<dbReference type="InterPro" id="IPR005135">
    <property type="entry name" value="Endo/exonuclease/phosphatase"/>
</dbReference>
<dbReference type="Proteomes" id="UP001209878">
    <property type="component" value="Unassembled WGS sequence"/>
</dbReference>
<accession>A0AAD9KVZ4</accession>
<reference evidence="2" key="1">
    <citation type="journal article" date="2023" name="Mol. Biol. Evol.">
        <title>Third-Generation Sequencing Reveals the Adaptive Role of the Epigenome in Three Deep-Sea Polychaetes.</title>
        <authorList>
            <person name="Perez M."/>
            <person name="Aroh O."/>
            <person name="Sun Y."/>
            <person name="Lan Y."/>
            <person name="Juniper S.K."/>
            <person name="Young C.R."/>
            <person name="Angers B."/>
            <person name="Qian P.Y."/>
        </authorList>
    </citation>
    <scope>NUCLEOTIDE SEQUENCE</scope>
    <source>
        <strain evidence="2">R07B-5</strain>
    </source>
</reference>
<gene>
    <name evidence="2" type="ORF">NP493_546g01006</name>
</gene>
<evidence type="ECO:0000313" key="3">
    <source>
        <dbReference type="Proteomes" id="UP001209878"/>
    </source>
</evidence>
<evidence type="ECO:0000259" key="1">
    <source>
        <dbReference type="Pfam" id="PF14529"/>
    </source>
</evidence>
<dbReference type="AlphaFoldDB" id="A0AAD9KVZ4"/>
<dbReference type="GO" id="GO:0061343">
    <property type="term" value="P:cell adhesion involved in heart morphogenesis"/>
    <property type="evidence" value="ECO:0007669"/>
    <property type="project" value="TreeGrafter"/>
</dbReference>
<protein>
    <recommendedName>
        <fullName evidence="1">Endonuclease/exonuclease/phosphatase domain-containing protein</fullName>
    </recommendedName>
</protein>
<sequence>MHNAMKEISTRECAIMGDFNHGHIQWNSLESVGRDDQQFLLLIQNGFLMQHVLEPTRGWNVLDLVFSSPNELVDNVKICEPVGSSDHDHIHFSKTIQTRNTSKKRWRRNFNNGKYKQIKINLASINWTNLMEDKAATECQIISKQLD</sequence>
<dbReference type="PANTHER" id="PTHR33395:SF21">
    <property type="entry name" value="PERICARDIN"/>
    <property type="match status" value="1"/>
</dbReference>
<name>A0AAD9KVZ4_RIDPI</name>
<dbReference type="GO" id="GO:0007508">
    <property type="term" value="P:larval heart development"/>
    <property type="evidence" value="ECO:0007669"/>
    <property type="project" value="TreeGrafter"/>
</dbReference>
<proteinExistence type="predicted"/>
<dbReference type="GO" id="GO:0031012">
    <property type="term" value="C:extracellular matrix"/>
    <property type="evidence" value="ECO:0007669"/>
    <property type="project" value="TreeGrafter"/>
</dbReference>
<dbReference type="EMBL" id="JAODUO010000546">
    <property type="protein sequence ID" value="KAK2178340.1"/>
    <property type="molecule type" value="Genomic_DNA"/>
</dbReference>
<dbReference type="GO" id="GO:0003824">
    <property type="term" value="F:catalytic activity"/>
    <property type="evidence" value="ECO:0007669"/>
    <property type="project" value="InterPro"/>
</dbReference>